<proteinExistence type="predicted"/>
<comment type="caution">
    <text evidence="3">The sequence shown here is derived from an EMBL/GenBank/DDBJ whole genome shotgun (WGS) entry which is preliminary data.</text>
</comment>
<evidence type="ECO:0000256" key="1">
    <source>
        <dbReference type="SAM" id="Coils"/>
    </source>
</evidence>
<dbReference type="Proteomes" id="UP000219869">
    <property type="component" value="Unassembled WGS sequence"/>
</dbReference>
<feature type="region of interest" description="Disordered" evidence="2">
    <location>
        <begin position="16"/>
        <end position="49"/>
    </location>
</feature>
<dbReference type="RefSeq" id="WP_098255126.1">
    <property type="nucleotide sequence ID" value="NZ_NTXW01000040.1"/>
</dbReference>
<accession>A0A9X6YRI0</accession>
<evidence type="ECO:0000313" key="4">
    <source>
        <dbReference type="Proteomes" id="UP000219869"/>
    </source>
</evidence>
<keyword evidence="1" id="KW-0175">Coiled coil</keyword>
<organism evidence="3 4">
    <name type="scientific">Bacillus cereus</name>
    <dbReference type="NCBI Taxonomy" id="1396"/>
    <lineage>
        <taxon>Bacteria</taxon>
        <taxon>Bacillati</taxon>
        <taxon>Bacillota</taxon>
        <taxon>Bacilli</taxon>
        <taxon>Bacillales</taxon>
        <taxon>Bacillaceae</taxon>
        <taxon>Bacillus</taxon>
        <taxon>Bacillus cereus group</taxon>
    </lineage>
</organism>
<evidence type="ECO:0000256" key="2">
    <source>
        <dbReference type="SAM" id="MobiDB-lite"/>
    </source>
</evidence>
<protein>
    <submittedName>
        <fullName evidence="3">Uncharacterized protein</fullName>
    </submittedName>
</protein>
<feature type="compositionally biased region" description="Pro residues" evidence="2">
    <location>
        <begin position="30"/>
        <end position="49"/>
    </location>
</feature>
<dbReference type="EMBL" id="NTXW01000040">
    <property type="protein sequence ID" value="PEQ84190.1"/>
    <property type="molecule type" value="Genomic_DNA"/>
</dbReference>
<reference evidence="3 4" key="1">
    <citation type="submission" date="2017-09" db="EMBL/GenBank/DDBJ databases">
        <title>Large-scale bioinformatics analysis of Bacillus genomes uncovers conserved roles of natural products in bacterial physiology.</title>
        <authorList>
            <consortium name="Agbiome Team Llc"/>
            <person name="Bleich R.M."/>
            <person name="Kirk G.J."/>
            <person name="Santa Maria K.C."/>
            <person name="Allen S.E."/>
            <person name="Farag S."/>
            <person name="Shank E.A."/>
            <person name="Bowers A."/>
        </authorList>
    </citation>
    <scope>NUCLEOTIDE SEQUENCE [LARGE SCALE GENOMIC DNA]</scope>
    <source>
        <strain evidence="3 4">AFS006334</strain>
    </source>
</reference>
<evidence type="ECO:0000313" key="3">
    <source>
        <dbReference type="EMBL" id="PEQ84190.1"/>
    </source>
</evidence>
<sequence>MKNKYRLRLTNMQYFNDLTPPAPEGGDPSVTPPVNPISPPIEPPVVEPPAPVTFTQEQLDEAKAEQQSALLKQLGVENFEQLTQTLTDWKAHQETLKTDQEKQQEQLTNYQNQVKEQEGALFNLQAENAAIKAGITEEKNLNAVIELAKLKVTDDVDITAAINQVITDFPHFKGVVEQTPPDNNKPKPTFSHGQHQQTTMTESEKWAAAFGVKKQ</sequence>
<name>A0A9X6YRI0_BACCE</name>
<dbReference type="AlphaFoldDB" id="A0A9X6YRI0"/>
<feature type="region of interest" description="Disordered" evidence="2">
    <location>
        <begin position="180"/>
        <end position="215"/>
    </location>
</feature>
<gene>
    <name evidence="3" type="ORF">CN475_21845</name>
</gene>
<feature type="compositionally biased region" description="Polar residues" evidence="2">
    <location>
        <begin position="191"/>
        <end position="201"/>
    </location>
</feature>
<feature type="coiled-coil region" evidence="1">
    <location>
        <begin position="93"/>
        <end position="127"/>
    </location>
</feature>